<dbReference type="AlphaFoldDB" id="A0AA39YQI0"/>
<evidence type="ECO:0008006" key="3">
    <source>
        <dbReference type="Google" id="ProtNLM"/>
    </source>
</evidence>
<dbReference type="PANTHER" id="PTHR21310:SF48">
    <property type="entry name" value="AMINOGLYCOSIDE PHOSPHOTRANSFERASE DOMAIN-CONTAINING PROTEIN"/>
    <property type="match status" value="1"/>
</dbReference>
<reference evidence="1" key="1">
    <citation type="submission" date="2023-06" db="EMBL/GenBank/DDBJ databases">
        <title>Genome-scale phylogeny and comparative genomics of the fungal order Sordariales.</title>
        <authorList>
            <consortium name="Lawrence Berkeley National Laboratory"/>
            <person name="Hensen N."/>
            <person name="Bonometti L."/>
            <person name="Westerberg I."/>
            <person name="Brannstrom I.O."/>
            <person name="Guillou S."/>
            <person name="Cros-Aarteil S."/>
            <person name="Calhoun S."/>
            <person name="Haridas S."/>
            <person name="Kuo A."/>
            <person name="Mondo S."/>
            <person name="Pangilinan J."/>
            <person name="Riley R."/>
            <person name="Labutti K."/>
            <person name="Andreopoulos B."/>
            <person name="Lipzen A."/>
            <person name="Chen C."/>
            <person name="Yanf M."/>
            <person name="Daum C."/>
            <person name="Ng V."/>
            <person name="Clum A."/>
            <person name="Steindorff A."/>
            <person name="Ohm R."/>
            <person name="Martin F."/>
            <person name="Silar P."/>
            <person name="Natvig D."/>
            <person name="Lalanne C."/>
            <person name="Gautier V."/>
            <person name="Ament-Velasquez S.L."/>
            <person name="Kruys A."/>
            <person name="Hutchinson M.I."/>
            <person name="Powell A.J."/>
            <person name="Barry K."/>
            <person name="Miller A.N."/>
            <person name="Grigoriev I.V."/>
            <person name="Debuchy R."/>
            <person name="Gladieux P."/>
            <person name="Thoren M.H."/>
            <person name="Johannesson H."/>
        </authorList>
    </citation>
    <scope>NUCLEOTIDE SEQUENCE</scope>
    <source>
        <strain evidence="1">SMH2532-1</strain>
    </source>
</reference>
<dbReference type="Gene3D" id="3.90.1200.10">
    <property type="match status" value="1"/>
</dbReference>
<dbReference type="CDD" id="cd05120">
    <property type="entry name" value="APH_ChoK_like"/>
    <property type="match status" value="1"/>
</dbReference>
<organism evidence="1 2">
    <name type="scientific">Cercophora newfieldiana</name>
    <dbReference type="NCBI Taxonomy" id="92897"/>
    <lineage>
        <taxon>Eukaryota</taxon>
        <taxon>Fungi</taxon>
        <taxon>Dikarya</taxon>
        <taxon>Ascomycota</taxon>
        <taxon>Pezizomycotina</taxon>
        <taxon>Sordariomycetes</taxon>
        <taxon>Sordariomycetidae</taxon>
        <taxon>Sordariales</taxon>
        <taxon>Lasiosphaeriaceae</taxon>
        <taxon>Cercophora</taxon>
    </lineage>
</organism>
<dbReference type="Proteomes" id="UP001174936">
    <property type="component" value="Unassembled WGS sequence"/>
</dbReference>
<evidence type="ECO:0000313" key="2">
    <source>
        <dbReference type="Proteomes" id="UP001174936"/>
    </source>
</evidence>
<name>A0AA39YQI0_9PEZI</name>
<dbReference type="EMBL" id="JAULSV010000001">
    <property type="protein sequence ID" value="KAK0655515.1"/>
    <property type="molecule type" value="Genomic_DNA"/>
</dbReference>
<dbReference type="Pfam" id="PF01633">
    <property type="entry name" value="Choline_kinase"/>
    <property type="match status" value="1"/>
</dbReference>
<protein>
    <recommendedName>
        <fullName evidence="3">Aminoglycoside phosphotransferase domain-containing protein</fullName>
    </recommendedName>
</protein>
<keyword evidence="2" id="KW-1185">Reference proteome</keyword>
<dbReference type="PANTHER" id="PTHR21310">
    <property type="entry name" value="AMINOGLYCOSIDE PHOSPHOTRANSFERASE-RELATED-RELATED"/>
    <property type="match status" value="1"/>
</dbReference>
<proteinExistence type="predicted"/>
<dbReference type="InterPro" id="IPR051678">
    <property type="entry name" value="AGP_Transferase"/>
</dbReference>
<dbReference type="SUPFAM" id="SSF56112">
    <property type="entry name" value="Protein kinase-like (PK-like)"/>
    <property type="match status" value="1"/>
</dbReference>
<comment type="caution">
    <text evidence="1">The sequence shown here is derived from an EMBL/GenBank/DDBJ whole genome shotgun (WGS) entry which is preliminary data.</text>
</comment>
<evidence type="ECO:0000313" key="1">
    <source>
        <dbReference type="EMBL" id="KAK0655515.1"/>
    </source>
</evidence>
<dbReference type="InterPro" id="IPR011009">
    <property type="entry name" value="Kinase-like_dom_sf"/>
</dbReference>
<accession>A0AA39YQI0</accession>
<gene>
    <name evidence="1" type="ORF">B0T16DRAFT_319344</name>
</gene>
<sequence length="235" mass="26828">MTRLGISDEPIETWTNHEREFRIYRDRFYKRSLCPKEYRVYGQNEPYVPPMGFERLQNEAACLEFVRNKTAIPVPDILEAYSEDGSFVLVTKRLLGVSMNKLPQQDQAVVAKEVEAHLRTLQTLRSNRLGGPSGIVCPPKRATQYFPSDAAWSATSMADNSFVFCHCDLSQSNIIVDPKSLKIEGIIDWEYAGFWPDFFESPYFRDPRPSGAQFRDKVQNAQLVDFLGGQSKSSV</sequence>